<keyword evidence="2" id="KW-1185">Reference proteome</keyword>
<gene>
    <name evidence="1" type="ORF">GCM10007857_73610</name>
</gene>
<dbReference type="RefSeq" id="WP_284273640.1">
    <property type="nucleotide sequence ID" value="NZ_BSOW01000036.1"/>
</dbReference>
<evidence type="ECO:0000313" key="1">
    <source>
        <dbReference type="EMBL" id="GLR90646.1"/>
    </source>
</evidence>
<dbReference type="Proteomes" id="UP001156905">
    <property type="component" value="Unassembled WGS sequence"/>
</dbReference>
<organism evidence="1 2">
    <name type="scientific">Bradyrhizobium iriomotense</name>
    <dbReference type="NCBI Taxonomy" id="441950"/>
    <lineage>
        <taxon>Bacteria</taxon>
        <taxon>Pseudomonadati</taxon>
        <taxon>Pseudomonadota</taxon>
        <taxon>Alphaproteobacteria</taxon>
        <taxon>Hyphomicrobiales</taxon>
        <taxon>Nitrobacteraceae</taxon>
        <taxon>Bradyrhizobium</taxon>
    </lineage>
</organism>
<reference evidence="2" key="1">
    <citation type="journal article" date="2019" name="Int. J. Syst. Evol. Microbiol.">
        <title>The Global Catalogue of Microorganisms (GCM) 10K type strain sequencing project: providing services to taxonomists for standard genome sequencing and annotation.</title>
        <authorList>
            <consortium name="The Broad Institute Genomics Platform"/>
            <consortium name="The Broad Institute Genome Sequencing Center for Infectious Disease"/>
            <person name="Wu L."/>
            <person name="Ma J."/>
        </authorList>
    </citation>
    <scope>NUCLEOTIDE SEQUENCE [LARGE SCALE GENOMIC DNA]</scope>
    <source>
        <strain evidence="2">NBRC 102520</strain>
    </source>
</reference>
<accession>A0ABQ6BAX8</accession>
<comment type="caution">
    <text evidence="1">The sequence shown here is derived from an EMBL/GenBank/DDBJ whole genome shotgun (WGS) entry which is preliminary data.</text>
</comment>
<protein>
    <submittedName>
        <fullName evidence="1">Uncharacterized protein</fullName>
    </submittedName>
</protein>
<dbReference type="EMBL" id="BSOW01000036">
    <property type="protein sequence ID" value="GLR90646.1"/>
    <property type="molecule type" value="Genomic_DNA"/>
</dbReference>
<proteinExistence type="predicted"/>
<sequence length="53" mass="5670">MPHPLSIAFTASPPEGSINDHTGYDTVEAGVFSTLDGIRLDPWQGNAPMIICE</sequence>
<name>A0ABQ6BAX8_9BRAD</name>
<evidence type="ECO:0000313" key="2">
    <source>
        <dbReference type="Proteomes" id="UP001156905"/>
    </source>
</evidence>